<organism evidence="2 3">
    <name type="scientific">Sandarakinorhabdus glacialis</name>
    <dbReference type="NCBI Taxonomy" id="1614636"/>
    <lineage>
        <taxon>Bacteria</taxon>
        <taxon>Pseudomonadati</taxon>
        <taxon>Pseudomonadota</taxon>
        <taxon>Alphaproteobacteria</taxon>
        <taxon>Sphingomonadales</taxon>
        <taxon>Sphingosinicellaceae</taxon>
        <taxon>Sandarakinorhabdus</taxon>
    </lineage>
</organism>
<keyword evidence="3" id="KW-1185">Reference proteome</keyword>
<reference evidence="2" key="2">
    <citation type="submission" date="2020-09" db="EMBL/GenBank/DDBJ databases">
        <authorList>
            <person name="Sun Q."/>
            <person name="Zhou Y."/>
        </authorList>
    </citation>
    <scope>NUCLEOTIDE SEQUENCE</scope>
    <source>
        <strain evidence="2">CGMCC 1.15519</strain>
    </source>
</reference>
<reference evidence="2" key="1">
    <citation type="journal article" date="2014" name="Int. J. Syst. Evol. Microbiol.">
        <title>Complete genome sequence of Corynebacterium casei LMG S-19264T (=DSM 44701T), isolated from a smear-ripened cheese.</title>
        <authorList>
            <consortium name="US DOE Joint Genome Institute (JGI-PGF)"/>
            <person name="Walter F."/>
            <person name="Albersmeier A."/>
            <person name="Kalinowski J."/>
            <person name="Ruckert C."/>
        </authorList>
    </citation>
    <scope>NUCLEOTIDE SEQUENCE</scope>
    <source>
        <strain evidence="2">CGMCC 1.15519</strain>
    </source>
</reference>
<dbReference type="Gene3D" id="3.10.129.10">
    <property type="entry name" value="Hotdog Thioesterase"/>
    <property type="match status" value="1"/>
</dbReference>
<dbReference type="PANTHER" id="PTHR43300">
    <property type="entry name" value="ACETYLTRANSFERASE"/>
    <property type="match status" value="1"/>
</dbReference>
<evidence type="ECO:0008006" key="4">
    <source>
        <dbReference type="Google" id="ProtNLM"/>
    </source>
</evidence>
<dbReference type="InterPro" id="IPR024091">
    <property type="entry name" value="LnmK-like_bifun_acyl/decarbox"/>
</dbReference>
<dbReference type="AlphaFoldDB" id="A0A916ZIW7"/>
<dbReference type="Proteomes" id="UP000635071">
    <property type="component" value="Unassembled WGS sequence"/>
</dbReference>
<comment type="similarity">
    <text evidence="1">Belongs to the transferase hexapeptide repeat family.</text>
</comment>
<proteinExistence type="inferred from homology"/>
<accession>A0A916ZIW7</accession>
<evidence type="ECO:0000256" key="1">
    <source>
        <dbReference type="ARBA" id="ARBA00007274"/>
    </source>
</evidence>
<dbReference type="InterPro" id="IPR036736">
    <property type="entry name" value="ACP-like_sf"/>
</dbReference>
<dbReference type="NCBIfam" id="TIGR04098">
    <property type="entry name" value="LnmK_bifunc"/>
    <property type="match status" value="1"/>
</dbReference>
<sequence>MDIGTEVRIARSARLDTTNPRGIHIGDYTAVSFDAAILSHDFVNYKHVETRIGSHCLIGARSVILPGVTIGNHCIIGAGSVVVADVPEGSLMSGNPARAVERNIRTGKWGIRAVHFLDRANSGASTTSGIATTRALPLGERSVPSAARANSLDQLLALKNEDKIRSLASVGFDSFGLVTLRAEIEATLGTIIDDDRWTSISTPADILAMLPAGTAPALPVSTAPALPASTGPALSAASAPALMPGLRTADLPRTGSRRLRRHDVGMPQMIAAGLSESWLFKELGDIHWQILTDSLGVSSRNIADARGDRLYATFTAIRLRLGQPLSAIVENDRLDIDMTMSRFGSGMFFSTASIATQRAQGIVEIMSNFSKFEVPGQNTSLVRGQPAIPENFAIPLLAAAPEIVDDYRTQRSDGAVETILFETEYELQPYHDINGVGLLYFAAYPIINDVCARRHLGASDWQNYTTLDRDTYYFANSGAGGTIIFRIHAITQDGDKRTVSTSLSRASDGKLMAKLNTTHQRLGS</sequence>
<gene>
    <name evidence="2" type="ORF">GCM10011529_02880</name>
</gene>
<dbReference type="SUPFAM" id="SSF51161">
    <property type="entry name" value="Trimeric LpxA-like enzymes"/>
    <property type="match status" value="1"/>
</dbReference>
<evidence type="ECO:0000313" key="3">
    <source>
        <dbReference type="Proteomes" id="UP000635071"/>
    </source>
</evidence>
<evidence type="ECO:0000313" key="2">
    <source>
        <dbReference type="EMBL" id="GGE00127.1"/>
    </source>
</evidence>
<protein>
    <recommendedName>
        <fullName evidence="4">Acyltransferase</fullName>
    </recommendedName>
</protein>
<dbReference type="CDD" id="cd04647">
    <property type="entry name" value="LbH_MAT_like"/>
    <property type="match status" value="1"/>
</dbReference>
<dbReference type="InterPro" id="IPR001451">
    <property type="entry name" value="Hexapep"/>
</dbReference>
<dbReference type="PANTHER" id="PTHR43300:SF7">
    <property type="entry name" value="UDP-N-ACETYLBACILLOSAMINE N-ACETYLTRANSFERASE"/>
    <property type="match status" value="1"/>
</dbReference>
<dbReference type="InterPro" id="IPR011004">
    <property type="entry name" value="Trimer_LpxA-like_sf"/>
</dbReference>
<dbReference type="EMBL" id="BMJM01000001">
    <property type="protein sequence ID" value="GGE00127.1"/>
    <property type="molecule type" value="Genomic_DNA"/>
</dbReference>
<dbReference type="Pfam" id="PF00132">
    <property type="entry name" value="Hexapep"/>
    <property type="match status" value="1"/>
</dbReference>
<dbReference type="NCBIfam" id="TIGR04099">
    <property type="entry name" value="biosn_Pnap_2097"/>
    <property type="match status" value="1"/>
</dbReference>
<dbReference type="Gene3D" id="1.10.1200.10">
    <property type="entry name" value="ACP-like"/>
    <property type="match status" value="1"/>
</dbReference>
<comment type="caution">
    <text evidence="2">The sequence shown here is derived from an EMBL/GenBank/DDBJ whole genome shotgun (WGS) entry which is preliminary data.</text>
</comment>
<dbReference type="SUPFAM" id="SSF47336">
    <property type="entry name" value="ACP-like"/>
    <property type="match status" value="1"/>
</dbReference>
<dbReference type="Gene3D" id="2.160.10.10">
    <property type="entry name" value="Hexapeptide repeat proteins"/>
    <property type="match status" value="1"/>
</dbReference>
<dbReference type="InterPro" id="IPR050179">
    <property type="entry name" value="Trans_hexapeptide_repeat"/>
</dbReference>
<name>A0A916ZIW7_9SPHN</name>